<keyword evidence="7 8" id="KW-0012">Acyltransferase</keyword>
<keyword evidence="4 8" id="KW-0812">Transmembrane</keyword>
<dbReference type="Gramene" id="Ma04_t10840.1">
    <property type="protein sequence ID" value="Ma04_p10840.1"/>
    <property type="gene ID" value="Ma04_g10840"/>
</dbReference>
<evidence type="ECO:0000256" key="3">
    <source>
        <dbReference type="ARBA" id="ARBA00022679"/>
    </source>
</evidence>
<evidence type="ECO:0000256" key="8">
    <source>
        <dbReference type="RuleBase" id="RU079119"/>
    </source>
</evidence>
<dbReference type="GO" id="GO:0019706">
    <property type="term" value="F:protein-cysteine S-palmitoyltransferase activity"/>
    <property type="evidence" value="ECO:0000318"/>
    <property type="project" value="GO_Central"/>
</dbReference>
<evidence type="ECO:0000256" key="6">
    <source>
        <dbReference type="ARBA" id="ARBA00023136"/>
    </source>
</evidence>
<comment type="subcellular location">
    <subcellularLocation>
        <location evidence="1">Membrane</location>
        <topology evidence="1">Multi-pass membrane protein</topology>
    </subcellularLocation>
</comment>
<dbReference type="InParanoid" id="A0A804INC9"/>
<dbReference type="GO" id="GO:0016020">
    <property type="term" value="C:membrane"/>
    <property type="evidence" value="ECO:0007669"/>
    <property type="project" value="UniProtKB-SubCell"/>
</dbReference>
<evidence type="ECO:0000313" key="12">
    <source>
        <dbReference type="Proteomes" id="UP000012960"/>
    </source>
</evidence>
<dbReference type="AlphaFoldDB" id="A0A804INC9"/>
<keyword evidence="3 8" id="KW-0808">Transferase</keyword>
<evidence type="ECO:0000256" key="2">
    <source>
        <dbReference type="ARBA" id="ARBA00008574"/>
    </source>
</evidence>
<dbReference type="Pfam" id="PF01529">
    <property type="entry name" value="DHHC"/>
    <property type="match status" value="1"/>
</dbReference>
<name>A0A804INC9_MUSAM</name>
<evidence type="ECO:0000313" key="10">
    <source>
        <dbReference type="EMBL" id="CAG1841820.1"/>
    </source>
</evidence>
<dbReference type="PANTHER" id="PTHR22883">
    <property type="entry name" value="ZINC FINGER DHHC DOMAIN CONTAINING PROTEIN"/>
    <property type="match status" value="1"/>
</dbReference>
<keyword evidence="6 8" id="KW-0472">Membrane</keyword>
<dbReference type="InterPro" id="IPR001594">
    <property type="entry name" value="Palmitoyltrfase_DHHC"/>
</dbReference>
<accession>A0A804INC9</accession>
<proteinExistence type="inferred from homology"/>
<reference evidence="11" key="2">
    <citation type="submission" date="2021-05" db="UniProtKB">
        <authorList>
            <consortium name="EnsemblPlants"/>
        </authorList>
    </citation>
    <scope>IDENTIFICATION</scope>
    <source>
        <strain evidence="11">subsp. malaccensis</strain>
    </source>
</reference>
<gene>
    <name evidence="10" type="ORF">GSMUA_116150.1</name>
</gene>
<feature type="transmembrane region" description="Helical" evidence="8">
    <location>
        <begin position="217"/>
        <end position="236"/>
    </location>
</feature>
<dbReference type="EC" id="2.3.1.225" evidence="8"/>
<evidence type="ECO:0000256" key="5">
    <source>
        <dbReference type="ARBA" id="ARBA00022989"/>
    </source>
</evidence>
<dbReference type="OMA" id="ICALWAS"/>
<keyword evidence="5 8" id="KW-1133">Transmembrane helix</keyword>
<dbReference type="InterPro" id="IPR039859">
    <property type="entry name" value="PFA4/ZDH16/20/ERF2-like"/>
</dbReference>
<evidence type="ECO:0000259" key="9">
    <source>
        <dbReference type="Pfam" id="PF01529"/>
    </source>
</evidence>
<dbReference type="EMBL" id="HG996469">
    <property type="protein sequence ID" value="CAG1841820.1"/>
    <property type="molecule type" value="Genomic_DNA"/>
</dbReference>
<dbReference type="PANTHER" id="PTHR22883:SF265">
    <property type="entry name" value="PROTEIN S-ACYLTRANSFERASE 22-RELATED"/>
    <property type="match status" value="1"/>
</dbReference>
<evidence type="ECO:0000256" key="4">
    <source>
        <dbReference type="ARBA" id="ARBA00022692"/>
    </source>
</evidence>
<dbReference type="GO" id="GO:0006612">
    <property type="term" value="P:protein targeting to membrane"/>
    <property type="evidence" value="ECO:0000318"/>
    <property type="project" value="GO_Central"/>
</dbReference>
<evidence type="ECO:0000313" key="11">
    <source>
        <dbReference type="EnsemblPlants" id="Ma04_p10840.1"/>
    </source>
</evidence>
<dbReference type="Proteomes" id="UP000012960">
    <property type="component" value="Unplaced"/>
</dbReference>
<organism evidence="11 12">
    <name type="scientific">Musa acuminata subsp. malaccensis</name>
    <name type="common">Wild banana</name>
    <name type="synonym">Musa malaccensis</name>
    <dbReference type="NCBI Taxonomy" id="214687"/>
    <lineage>
        <taxon>Eukaryota</taxon>
        <taxon>Viridiplantae</taxon>
        <taxon>Streptophyta</taxon>
        <taxon>Embryophyta</taxon>
        <taxon>Tracheophyta</taxon>
        <taxon>Spermatophyta</taxon>
        <taxon>Magnoliopsida</taxon>
        <taxon>Liliopsida</taxon>
        <taxon>Zingiberales</taxon>
        <taxon>Musaceae</taxon>
        <taxon>Musa</taxon>
    </lineage>
</organism>
<comment type="catalytic activity">
    <reaction evidence="8">
        <text>L-cysteinyl-[protein] + hexadecanoyl-CoA = S-hexadecanoyl-L-cysteinyl-[protein] + CoA</text>
        <dbReference type="Rhea" id="RHEA:36683"/>
        <dbReference type="Rhea" id="RHEA-COMP:10131"/>
        <dbReference type="Rhea" id="RHEA-COMP:11032"/>
        <dbReference type="ChEBI" id="CHEBI:29950"/>
        <dbReference type="ChEBI" id="CHEBI:57287"/>
        <dbReference type="ChEBI" id="CHEBI:57379"/>
        <dbReference type="ChEBI" id="CHEBI:74151"/>
        <dbReference type="EC" id="2.3.1.225"/>
    </reaction>
</comment>
<protein>
    <recommendedName>
        <fullName evidence="8">S-acyltransferase</fullName>
        <ecNumber evidence="8">2.3.1.225</ecNumber>
    </recommendedName>
    <alternativeName>
        <fullName evidence="8">Palmitoyltransferase</fullName>
    </alternativeName>
</protein>
<dbReference type="GO" id="GO:0005783">
    <property type="term" value="C:endoplasmic reticulum"/>
    <property type="evidence" value="ECO:0000318"/>
    <property type="project" value="GO_Central"/>
</dbReference>
<dbReference type="EnsemblPlants" id="Ma04_t10840.1">
    <property type="protein sequence ID" value="Ma04_p10840.1"/>
    <property type="gene ID" value="Ma04_g10840"/>
</dbReference>
<comment type="domain">
    <text evidence="8">The DHHC domain is required for palmitoyltransferase activity.</text>
</comment>
<evidence type="ECO:0000256" key="1">
    <source>
        <dbReference type="ARBA" id="ARBA00004141"/>
    </source>
</evidence>
<dbReference type="GO" id="GO:0005794">
    <property type="term" value="C:Golgi apparatus"/>
    <property type="evidence" value="ECO:0000318"/>
    <property type="project" value="GO_Central"/>
</dbReference>
<reference evidence="10" key="1">
    <citation type="submission" date="2021-03" db="EMBL/GenBank/DDBJ databases">
        <authorList>
            <consortium name="Genoscope - CEA"/>
            <person name="William W."/>
        </authorList>
    </citation>
    <scope>NUCLEOTIDE SEQUENCE</scope>
    <source>
        <strain evidence="10">Doubled-haploid Pahang</strain>
    </source>
</reference>
<comment type="similarity">
    <text evidence="2 8">Belongs to the DHHC palmitoyltransferase family.</text>
</comment>
<sequence>MRKHGWQLPYPSSGGRHSCVCGSRVCLLCVHCLICWKEVVSICDHGALHWLCKRYHIGISLFFFLEYFSLCPSSKVRASFAITCVFPLYAWCAATDPGDPGIFRSKKYLKVEDCKEEIYPNKFRNGTSINLPCYNVPLLALLLDWYPVKYVCDWCNSPKLSPEQQMSEEGMFYCSLCEVDVLKYSKHCRACDKCVDVFDQCCRWLNNCVGRKNYKGFFVLMASALLLVSMVCSPWASLF</sequence>
<evidence type="ECO:0000256" key="7">
    <source>
        <dbReference type="ARBA" id="ARBA00023315"/>
    </source>
</evidence>
<comment type="caution">
    <text evidence="8">Lacks conserved residue(s) required for the propagation of feature annotation.</text>
</comment>
<feature type="domain" description="Palmitoyltransferase DHHC" evidence="9">
    <location>
        <begin position="173"/>
        <end position="232"/>
    </location>
</feature>
<dbReference type="PROSITE" id="PS50216">
    <property type="entry name" value="DHHC"/>
    <property type="match status" value="1"/>
</dbReference>
<keyword evidence="12" id="KW-1185">Reference proteome</keyword>